<evidence type="ECO:0000256" key="7">
    <source>
        <dbReference type="ARBA" id="ARBA00037968"/>
    </source>
</evidence>
<keyword evidence="2" id="KW-0813">Transport</keyword>
<dbReference type="FunFam" id="1.20.1250.20:FF:000065">
    <property type="entry name" value="Putative MFS pantothenate transporter"/>
    <property type="match status" value="1"/>
</dbReference>
<dbReference type="SUPFAM" id="SSF103473">
    <property type="entry name" value="MFS general substrate transporter"/>
    <property type="match status" value="1"/>
</dbReference>
<dbReference type="GO" id="GO:0022857">
    <property type="term" value="F:transmembrane transporter activity"/>
    <property type="evidence" value="ECO:0007669"/>
    <property type="project" value="InterPro"/>
</dbReference>
<feature type="transmembrane region" description="Helical" evidence="9">
    <location>
        <begin position="93"/>
        <end position="115"/>
    </location>
</feature>
<feature type="transmembrane region" description="Helical" evidence="9">
    <location>
        <begin position="146"/>
        <end position="170"/>
    </location>
</feature>
<dbReference type="Pfam" id="PF07690">
    <property type="entry name" value="MFS_1"/>
    <property type="match status" value="1"/>
</dbReference>
<sequence>MAARDPFADTDSEGVDRRPLDHNGEPVVATWKGRIWDTFDLPKDERKLLFKVDAFILTFASLGYFLKNLDQTNVNNAYLSGMKEELNLYGNELVTATSIWTVGYVVGQIPSNLLLTRVSPRWVIPGLELGWGVLTLATYAVKNTQALYACRFLVGLLESGFYPGIHYLLGSWYTSREIGKRAMIFWLAGSLGQMFSGFLQAAAYNNLSGVHGLSGWRWLFVIDAIITLPIAIAGFFFLPGSPLQDKKSWWLTEAEHQLARERLERVGRKGATPWSWRKVRGIMFSWHTYFLPLLYVIWNNGYPQNPIGYWLKSFNPTTTSPGPVPGTTFTVSQINTLPLPGTAIFVVVAILYAWLSDGPFRGRRWPFIYLGAVITIIFAAIIRNKPLYTDIKGHFALYWLCTVGEGAGPLILSWINEICATDTEKRALLVAAGNDLAYVVQAVAPNFVWKTTDFPAATKGWTWVLVLNSLLIVWTGIIQFLLWRDQKKTRARALQSPPPGSAVEDAEDKYPSPLESPVEVSKA</sequence>
<feature type="region of interest" description="Disordered" evidence="8">
    <location>
        <begin position="1"/>
        <end position="21"/>
    </location>
</feature>
<evidence type="ECO:0000313" key="11">
    <source>
        <dbReference type="EMBL" id="RSH93611.1"/>
    </source>
</evidence>
<feature type="transmembrane region" description="Helical" evidence="9">
    <location>
        <begin position="427"/>
        <end position="449"/>
    </location>
</feature>
<evidence type="ECO:0000256" key="4">
    <source>
        <dbReference type="ARBA" id="ARBA00022692"/>
    </source>
</evidence>
<feature type="region of interest" description="Disordered" evidence="8">
    <location>
        <begin position="493"/>
        <end position="523"/>
    </location>
</feature>
<dbReference type="InterPro" id="IPR011701">
    <property type="entry name" value="MFS"/>
</dbReference>
<comment type="similarity">
    <text evidence="7">Belongs to the major facilitator superfamily. Allantoate permease family.</text>
</comment>
<feature type="transmembrane region" description="Helical" evidence="9">
    <location>
        <begin position="367"/>
        <end position="384"/>
    </location>
</feature>
<feature type="transmembrane region" description="Helical" evidence="9">
    <location>
        <begin position="122"/>
        <end position="140"/>
    </location>
</feature>
<feature type="transmembrane region" description="Helical" evidence="9">
    <location>
        <begin position="48"/>
        <end position="66"/>
    </location>
</feature>
<protein>
    <recommendedName>
        <fullName evidence="10">Major facilitator superfamily (MFS) profile domain-containing protein</fullName>
    </recommendedName>
</protein>
<proteinExistence type="inferred from homology"/>
<reference evidence="11 12" key="1">
    <citation type="submission" date="2018-11" db="EMBL/GenBank/DDBJ databases">
        <title>Genome sequence of Saitozyma podzolica DSM 27192.</title>
        <authorList>
            <person name="Aliyu H."/>
            <person name="Gorte O."/>
            <person name="Ochsenreither K."/>
        </authorList>
    </citation>
    <scope>NUCLEOTIDE SEQUENCE [LARGE SCALE GENOMIC DNA]</scope>
    <source>
        <strain evidence="11 12">DSM 27192</strain>
    </source>
</reference>
<evidence type="ECO:0000256" key="1">
    <source>
        <dbReference type="ARBA" id="ARBA00004651"/>
    </source>
</evidence>
<dbReference type="InterPro" id="IPR036259">
    <property type="entry name" value="MFS_trans_sf"/>
</dbReference>
<name>A0A427YR98_9TREE</name>
<evidence type="ECO:0000256" key="9">
    <source>
        <dbReference type="SAM" id="Phobius"/>
    </source>
</evidence>
<keyword evidence="12" id="KW-1185">Reference proteome</keyword>
<dbReference type="GO" id="GO:0005886">
    <property type="term" value="C:plasma membrane"/>
    <property type="evidence" value="ECO:0007669"/>
    <property type="project" value="UniProtKB-SubCell"/>
</dbReference>
<evidence type="ECO:0000313" key="12">
    <source>
        <dbReference type="Proteomes" id="UP000279259"/>
    </source>
</evidence>
<dbReference type="OrthoDB" id="3639251at2759"/>
<feature type="transmembrane region" description="Helical" evidence="9">
    <location>
        <begin position="279"/>
        <end position="298"/>
    </location>
</feature>
<keyword evidence="6 9" id="KW-0472">Membrane</keyword>
<accession>A0A427YR98</accession>
<feature type="transmembrane region" description="Helical" evidence="9">
    <location>
        <begin position="461"/>
        <end position="483"/>
    </location>
</feature>
<feature type="transmembrane region" description="Helical" evidence="9">
    <location>
        <begin position="396"/>
        <end position="415"/>
    </location>
</feature>
<dbReference type="EMBL" id="RSCD01000003">
    <property type="protein sequence ID" value="RSH93611.1"/>
    <property type="molecule type" value="Genomic_DNA"/>
</dbReference>
<keyword evidence="5 9" id="KW-1133">Transmembrane helix</keyword>
<keyword evidence="4 9" id="KW-0812">Transmembrane</keyword>
<dbReference type="FunFam" id="1.20.1250.20:FF:000386">
    <property type="entry name" value="MFS general substrate transporter"/>
    <property type="match status" value="1"/>
</dbReference>
<evidence type="ECO:0000256" key="8">
    <source>
        <dbReference type="SAM" id="MobiDB-lite"/>
    </source>
</evidence>
<comment type="caution">
    <text evidence="11">The sequence shown here is derived from an EMBL/GenBank/DDBJ whole genome shotgun (WGS) entry which is preliminary data.</text>
</comment>
<comment type="subcellular location">
    <subcellularLocation>
        <location evidence="1">Cell membrane</location>
        <topology evidence="1">Multi-pass membrane protein</topology>
    </subcellularLocation>
</comment>
<dbReference type="InterPro" id="IPR020846">
    <property type="entry name" value="MFS_dom"/>
</dbReference>
<evidence type="ECO:0000256" key="5">
    <source>
        <dbReference type="ARBA" id="ARBA00022989"/>
    </source>
</evidence>
<gene>
    <name evidence="11" type="ORF">EHS25_006257</name>
</gene>
<feature type="domain" description="Major facilitator superfamily (MFS) profile" evidence="10">
    <location>
        <begin position="56"/>
        <end position="487"/>
    </location>
</feature>
<evidence type="ECO:0000256" key="6">
    <source>
        <dbReference type="ARBA" id="ARBA00023136"/>
    </source>
</evidence>
<feature type="transmembrane region" description="Helical" evidence="9">
    <location>
        <begin position="216"/>
        <end position="238"/>
    </location>
</feature>
<dbReference type="PANTHER" id="PTHR43791:SF39">
    <property type="entry name" value="TRANSPORTER LIZ1_SEO1, PUTATIVE (AFU_ORTHOLOGUE AFUA_3G00980)-RELATED"/>
    <property type="match status" value="1"/>
</dbReference>
<feature type="transmembrane region" description="Helical" evidence="9">
    <location>
        <begin position="182"/>
        <end position="204"/>
    </location>
</feature>
<evidence type="ECO:0000256" key="3">
    <source>
        <dbReference type="ARBA" id="ARBA00022475"/>
    </source>
</evidence>
<dbReference type="AlphaFoldDB" id="A0A427YR98"/>
<dbReference type="PANTHER" id="PTHR43791">
    <property type="entry name" value="PERMEASE-RELATED"/>
    <property type="match status" value="1"/>
</dbReference>
<organism evidence="11 12">
    <name type="scientific">Saitozyma podzolica</name>
    <dbReference type="NCBI Taxonomy" id="1890683"/>
    <lineage>
        <taxon>Eukaryota</taxon>
        <taxon>Fungi</taxon>
        <taxon>Dikarya</taxon>
        <taxon>Basidiomycota</taxon>
        <taxon>Agaricomycotina</taxon>
        <taxon>Tremellomycetes</taxon>
        <taxon>Tremellales</taxon>
        <taxon>Trimorphomycetaceae</taxon>
        <taxon>Saitozyma</taxon>
    </lineage>
</organism>
<keyword evidence="3" id="KW-1003">Cell membrane</keyword>
<dbReference type="Proteomes" id="UP000279259">
    <property type="component" value="Unassembled WGS sequence"/>
</dbReference>
<evidence type="ECO:0000259" key="10">
    <source>
        <dbReference type="PROSITE" id="PS50850"/>
    </source>
</evidence>
<dbReference type="PROSITE" id="PS50850">
    <property type="entry name" value="MFS"/>
    <property type="match status" value="1"/>
</dbReference>
<dbReference type="Gene3D" id="1.20.1250.20">
    <property type="entry name" value="MFS general substrate transporter like domains"/>
    <property type="match status" value="2"/>
</dbReference>
<feature type="transmembrane region" description="Helical" evidence="9">
    <location>
        <begin position="337"/>
        <end position="355"/>
    </location>
</feature>
<evidence type="ECO:0000256" key="2">
    <source>
        <dbReference type="ARBA" id="ARBA00022448"/>
    </source>
</evidence>